<feature type="compositionally biased region" description="Pro residues" evidence="1">
    <location>
        <begin position="542"/>
        <end position="585"/>
    </location>
</feature>
<dbReference type="Pfam" id="PF06741">
    <property type="entry name" value="LsmAD"/>
    <property type="match status" value="1"/>
</dbReference>
<feature type="region of interest" description="Disordered" evidence="1">
    <location>
        <begin position="533"/>
        <end position="585"/>
    </location>
</feature>
<feature type="region of interest" description="Disordered" evidence="1">
    <location>
        <begin position="437"/>
        <end position="479"/>
    </location>
</feature>
<sequence>MDERLAWAFQALIGSRVVIQTASGKEYEGIFQCVKEGEEASPVVHMAMATLTADPKDQDHRVGRPVPGLAFPWSQVTRLSASNVGISDSHVSAPAQRVEGIGTDADISKGRGGRADRELQRWVPTAEDESSFGALEGGLEEDSRGPRGGGGSNGRQRWDQFALNEAKFGVRTDYAEELYTTALDPGRSRVSAAEADRIAREIERGTGALASNRHVLEERGLAPLAADGLDEEDLYGAVIRDARGAAGSEASTGDGKGSARSTASSSSARRSAPIDIQARRETNKLRAQLIEGTAKKASPYGTPKSPLTSPLVSDITKLEALNLNPGTVAVDEDVRREFEEFKKTQATAAKKVNLTEFKAFSQTLDTRLKSGSLGSSANGDKSPASASNGATPPKAEAPGPAEAKDEAAKPKTALNPFAKSFSFNPTAKEFKPAEFKPAAAPATRPPGTPAVSTGTPGRAPSGCRPGPGRAAAAGPAPTGGYGMAPYPRGSPGGMMPGPPGPYGMGPPMAVMDPAANPGAYYFAGGPVPMRGAVGPPGLVILPYPPPPPMAVMPGPVGQPYPPGPPQGARPRPGGPGTPPTGSPDA</sequence>
<name>A0AAD9IJX9_PROWI</name>
<feature type="compositionally biased region" description="Low complexity" evidence="1">
    <location>
        <begin position="389"/>
        <end position="401"/>
    </location>
</feature>
<comment type="caution">
    <text evidence="3">The sequence shown here is derived from an EMBL/GenBank/DDBJ whole genome shotgun (WGS) entry which is preliminary data.</text>
</comment>
<dbReference type="PANTHER" id="PTHR12854">
    <property type="entry name" value="ATAXIN 2-RELATED"/>
    <property type="match status" value="1"/>
</dbReference>
<feature type="domain" description="LsmAD" evidence="2">
    <location>
        <begin position="168"/>
        <end position="241"/>
    </location>
</feature>
<dbReference type="GO" id="GO:0010494">
    <property type="term" value="C:cytoplasmic stress granule"/>
    <property type="evidence" value="ECO:0007669"/>
    <property type="project" value="TreeGrafter"/>
</dbReference>
<evidence type="ECO:0000313" key="3">
    <source>
        <dbReference type="EMBL" id="KAK2077557.1"/>
    </source>
</evidence>
<feature type="compositionally biased region" description="Low complexity" evidence="1">
    <location>
        <begin position="258"/>
        <end position="271"/>
    </location>
</feature>
<feature type="region of interest" description="Disordered" evidence="1">
    <location>
        <begin position="103"/>
        <end position="158"/>
    </location>
</feature>
<dbReference type="EMBL" id="JASFZW010000006">
    <property type="protein sequence ID" value="KAK2077557.1"/>
    <property type="molecule type" value="Genomic_DNA"/>
</dbReference>
<feature type="compositionally biased region" description="Polar residues" evidence="1">
    <location>
        <begin position="372"/>
        <end position="388"/>
    </location>
</feature>
<dbReference type="GO" id="GO:0003729">
    <property type="term" value="F:mRNA binding"/>
    <property type="evidence" value="ECO:0007669"/>
    <property type="project" value="TreeGrafter"/>
</dbReference>
<evidence type="ECO:0000313" key="4">
    <source>
        <dbReference type="Proteomes" id="UP001255856"/>
    </source>
</evidence>
<evidence type="ECO:0000259" key="2">
    <source>
        <dbReference type="SMART" id="SM01272"/>
    </source>
</evidence>
<feature type="compositionally biased region" description="Basic and acidic residues" evidence="1">
    <location>
        <begin position="106"/>
        <end position="120"/>
    </location>
</feature>
<dbReference type="Pfam" id="PF14438">
    <property type="entry name" value="SM-ATX"/>
    <property type="match status" value="1"/>
</dbReference>
<dbReference type="Proteomes" id="UP001255856">
    <property type="component" value="Unassembled WGS sequence"/>
</dbReference>
<protein>
    <recommendedName>
        <fullName evidence="2">LsmAD domain-containing protein</fullName>
    </recommendedName>
</protein>
<keyword evidence="4" id="KW-1185">Reference proteome</keyword>
<dbReference type="GO" id="GO:0034063">
    <property type="term" value="P:stress granule assembly"/>
    <property type="evidence" value="ECO:0007669"/>
    <property type="project" value="TreeGrafter"/>
</dbReference>
<feature type="region of interest" description="Disordered" evidence="1">
    <location>
        <begin position="246"/>
        <end position="276"/>
    </location>
</feature>
<reference evidence="3" key="1">
    <citation type="submission" date="2021-01" db="EMBL/GenBank/DDBJ databases">
        <authorList>
            <person name="Eckstrom K.M.E."/>
        </authorList>
    </citation>
    <scope>NUCLEOTIDE SEQUENCE</scope>
    <source>
        <strain evidence="3">UVCC 0001</strain>
    </source>
</reference>
<dbReference type="InterPro" id="IPR025852">
    <property type="entry name" value="SM_dom_ATX"/>
</dbReference>
<organism evidence="3 4">
    <name type="scientific">Prototheca wickerhamii</name>
    <dbReference type="NCBI Taxonomy" id="3111"/>
    <lineage>
        <taxon>Eukaryota</taxon>
        <taxon>Viridiplantae</taxon>
        <taxon>Chlorophyta</taxon>
        <taxon>core chlorophytes</taxon>
        <taxon>Trebouxiophyceae</taxon>
        <taxon>Chlorellales</taxon>
        <taxon>Chlorellaceae</taxon>
        <taxon>Prototheca</taxon>
    </lineage>
</organism>
<dbReference type="SMART" id="SM01272">
    <property type="entry name" value="LsmAD"/>
    <property type="match status" value="1"/>
</dbReference>
<gene>
    <name evidence="3" type="ORF">QBZ16_004402</name>
</gene>
<feature type="compositionally biased region" description="Low complexity" evidence="1">
    <location>
        <begin position="456"/>
        <end position="476"/>
    </location>
</feature>
<evidence type="ECO:0000256" key="1">
    <source>
        <dbReference type="SAM" id="MobiDB-lite"/>
    </source>
</evidence>
<dbReference type="AlphaFoldDB" id="A0AAD9IJX9"/>
<proteinExistence type="predicted"/>
<accession>A0AAD9IJX9</accession>
<feature type="region of interest" description="Disordered" evidence="1">
    <location>
        <begin position="369"/>
        <end position="409"/>
    </location>
</feature>
<dbReference type="InterPro" id="IPR009604">
    <property type="entry name" value="LsmAD_domain"/>
</dbReference>
<dbReference type="InterPro" id="IPR045117">
    <property type="entry name" value="ATXN2-like"/>
</dbReference>
<dbReference type="PANTHER" id="PTHR12854:SF7">
    <property type="entry name" value="ATAXIN-2 HOMOLOG"/>
    <property type="match status" value="1"/>
</dbReference>